<organism evidence="1 2">
    <name type="scientific">Kushneria aurantia</name>
    <dbReference type="NCBI Taxonomy" id="504092"/>
    <lineage>
        <taxon>Bacteria</taxon>
        <taxon>Pseudomonadati</taxon>
        <taxon>Pseudomonadota</taxon>
        <taxon>Gammaproteobacteria</taxon>
        <taxon>Oceanospirillales</taxon>
        <taxon>Halomonadaceae</taxon>
        <taxon>Kushneria</taxon>
    </lineage>
</organism>
<dbReference type="SUPFAM" id="SSF56784">
    <property type="entry name" value="HAD-like"/>
    <property type="match status" value="1"/>
</dbReference>
<name>A0ABV6G2V5_9GAMM</name>
<comment type="caution">
    <text evidence="1">The sequence shown here is derived from an EMBL/GenBank/DDBJ whole genome shotgun (WGS) entry which is preliminary data.</text>
</comment>
<sequence>MINNIKYVAIDTDGVLLNDTYSPVIKKFVEKYGVEYTSSIERSVWGSPQITAGHNLSLACKLPHPGEKVIGEFFKLREEYLKTHPVEVMPNIEGPLNMFNRLGMKVISYGGRNREYSFDRFLSKYKNLFDPETPYVDINAKRPGMLQIIEEILCCDPSEVIFIDDINRAAEACKSTGSGFIGVPASMNHNFQLMEMQYTGVKHMVKYFSDIDEGHILSIDKMITGGTLWS</sequence>
<keyword evidence="1" id="KW-0378">Hydrolase</keyword>
<evidence type="ECO:0000313" key="2">
    <source>
        <dbReference type="Proteomes" id="UP001589814"/>
    </source>
</evidence>
<reference evidence="1 2" key="1">
    <citation type="submission" date="2024-09" db="EMBL/GenBank/DDBJ databases">
        <authorList>
            <person name="Sun Q."/>
            <person name="Mori K."/>
        </authorList>
    </citation>
    <scope>NUCLEOTIDE SEQUENCE [LARGE SCALE GENOMIC DNA]</scope>
    <source>
        <strain evidence="1 2">CCM 7415</strain>
    </source>
</reference>
<gene>
    <name evidence="1" type="ORF">ACFFHW_07515</name>
</gene>
<dbReference type="EMBL" id="JBHLVX010000025">
    <property type="protein sequence ID" value="MFC0267838.1"/>
    <property type="molecule type" value="Genomic_DNA"/>
</dbReference>
<evidence type="ECO:0000313" key="1">
    <source>
        <dbReference type="EMBL" id="MFC0267838.1"/>
    </source>
</evidence>
<dbReference type="InterPro" id="IPR036412">
    <property type="entry name" value="HAD-like_sf"/>
</dbReference>
<dbReference type="InterPro" id="IPR023214">
    <property type="entry name" value="HAD_sf"/>
</dbReference>
<proteinExistence type="predicted"/>
<dbReference type="Proteomes" id="UP001589814">
    <property type="component" value="Unassembled WGS sequence"/>
</dbReference>
<dbReference type="Gene3D" id="3.40.50.1000">
    <property type="entry name" value="HAD superfamily/HAD-like"/>
    <property type="match status" value="1"/>
</dbReference>
<dbReference type="RefSeq" id="WP_156826900.1">
    <property type="nucleotide sequence ID" value="NZ_JBHLVX010000025.1"/>
</dbReference>
<dbReference type="InterPro" id="IPR023198">
    <property type="entry name" value="PGP-like_dom2"/>
</dbReference>
<protein>
    <submittedName>
        <fullName evidence="1">HAD family hydrolase</fullName>
    </submittedName>
</protein>
<accession>A0ABV6G2V5</accession>
<dbReference type="GO" id="GO:0016787">
    <property type="term" value="F:hydrolase activity"/>
    <property type="evidence" value="ECO:0007669"/>
    <property type="project" value="UniProtKB-KW"/>
</dbReference>
<keyword evidence="2" id="KW-1185">Reference proteome</keyword>
<dbReference type="Gene3D" id="1.10.150.240">
    <property type="entry name" value="Putative phosphatase, domain 2"/>
    <property type="match status" value="1"/>
</dbReference>